<reference evidence="3" key="1">
    <citation type="journal article" date="2017" name="Nature">
        <title>The sunflower genome provides insights into oil metabolism, flowering and Asterid evolution.</title>
        <authorList>
            <person name="Badouin H."/>
            <person name="Gouzy J."/>
            <person name="Grassa C.J."/>
            <person name="Murat F."/>
            <person name="Staton S.E."/>
            <person name="Cottret L."/>
            <person name="Lelandais-Briere C."/>
            <person name="Owens G.L."/>
            <person name="Carrere S."/>
            <person name="Mayjonade B."/>
            <person name="Legrand L."/>
            <person name="Gill N."/>
            <person name="Kane N.C."/>
            <person name="Bowers J.E."/>
            <person name="Hubner S."/>
            <person name="Bellec A."/>
            <person name="Berard A."/>
            <person name="Berges H."/>
            <person name="Blanchet N."/>
            <person name="Boniface M.C."/>
            <person name="Brunel D."/>
            <person name="Catrice O."/>
            <person name="Chaidir N."/>
            <person name="Claudel C."/>
            <person name="Donnadieu C."/>
            <person name="Faraut T."/>
            <person name="Fievet G."/>
            <person name="Helmstetter N."/>
            <person name="King M."/>
            <person name="Knapp S.J."/>
            <person name="Lai Z."/>
            <person name="Le Paslier M.C."/>
            <person name="Lippi Y."/>
            <person name="Lorenzon L."/>
            <person name="Mandel J.R."/>
            <person name="Marage G."/>
            <person name="Marchand G."/>
            <person name="Marquand E."/>
            <person name="Bret-Mestries E."/>
            <person name="Morien E."/>
            <person name="Nambeesan S."/>
            <person name="Nguyen T."/>
            <person name="Pegot-Espagnet P."/>
            <person name="Pouilly N."/>
            <person name="Raftis F."/>
            <person name="Sallet E."/>
            <person name="Schiex T."/>
            <person name="Thomas J."/>
            <person name="Vandecasteele C."/>
            <person name="Vares D."/>
            <person name="Vear F."/>
            <person name="Vautrin S."/>
            <person name="Crespi M."/>
            <person name="Mangin B."/>
            <person name="Burke J.M."/>
            <person name="Salse J."/>
            <person name="Munos S."/>
            <person name="Vincourt P."/>
            <person name="Rieseberg L.H."/>
            <person name="Langlade N.B."/>
        </authorList>
    </citation>
    <scope>NUCLEOTIDE SEQUENCE</scope>
    <source>
        <tissue evidence="3">Leaves</tissue>
    </source>
</reference>
<evidence type="ECO:0000313" key="4">
    <source>
        <dbReference type="Proteomes" id="UP000215914"/>
    </source>
</evidence>
<comment type="caution">
    <text evidence="3">The sequence shown here is derived from an EMBL/GenBank/DDBJ whole genome shotgun (WGS) entry which is preliminary data.</text>
</comment>
<dbReference type="Gramene" id="mRNA:HanXRQr2_Chr06g0252371">
    <property type="protein sequence ID" value="mRNA:HanXRQr2_Chr06g0252371"/>
    <property type="gene ID" value="HanXRQr2_Chr06g0252371"/>
</dbReference>
<proteinExistence type="predicted"/>
<dbReference type="EMBL" id="MNCJ02000321">
    <property type="protein sequence ID" value="KAF5801811.1"/>
    <property type="molecule type" value="Genomic_DNA"/>
</dbReference>
<feature type="signal peptide" evidence="2">
    <location>
        <begin position="1"/>
        <end position="31"/>
    </location>
</feature>
<dbReference type="Proteomes" id="UP000215914">
    <property type="component" value="Unassembled WGS sequence"/>
</dbReference>
<accession>A0A9K3ISF2</accession>
<feature type="chain" id="PRO_5039885899" description="Secreted protein" evidence="2">
    <location>
        <begin position="32"/>
        <end position="76"/>
    </location>
</feature>
<protein>
    <recommendedName>
        <fullName evidence="5">Secreted protein</fullName>
    </recommendedName>
</protein>
<gene>
    <name evidence="3" type="ORF">HanXRQr2_Chr06g0252371</name>
</gene>
<sequence>MVFCYIFCSIRAFNLLVLYILNCPRFSLVHSINVTTTENKPEITKAAGNHRSGPSSPEPYGYHNGDQFVTYAVNLR</sequence>
<dbReference type="AlphaFoldDB" id="A0A9K3ISF2"/>
<feature type="region of interest" description="Disordered" evidence="1">
    <location>
        <begin position="43"/>
        <end position="64"/>
    </location>
</feature>
<keyword evidence="2" id="KW-0732">Signal</keyword>
<evidence type="ECO:0000256" key="2">
    <source>
        <dbReference type="SAM" id="SignalP"/>
    </source>
</evidence>
<evidence type="ECO:0008006" key="5">
    <source>
        <dbReference type="Google" id="ProtNLM"/>
    </source>
</evidence>
<evidence type="ECO:0000313" key="3">
    <source>
        <dbReference type="EMBL" id="KAF5801811.1"/>
    </source>
</evidence>
<reference evidence="3" key="2">
    <citation type="submission" date="2020-06" db="EMBL/GenBank/DDBJ databases">
        <title>Helianthus annuus Genome sequencing and assembly Release 2.</title>
        <authorList>
            <person name="Gouzy J."/>
            <person name="Langlade N."/>
            <person name="Munos S."/>
        </authorList>
    </citation>
    <scope>NUCLEOTIDE SEQUENCE</scope>
    <source>
        <tissue evidence="3">Leaves</tissue>
    </source>
</reference>
<keyword evidence="4" id="KW-1185">Reference proteome</keyword>
<name>A0A9K3ISF2_HELAN</name>
<evidence type="ECO:0000256" key="1">
    <source>
        <dbReference type="SAM" id="MobiDB-lite"/>
    </source>
</evidence>
<organism evidence="3 4">
    <name type="scientific">Helianthus annuus</name>
    <name type="common">Common sunflower</name>
    <dbReference type="NCBI Taxonomy" id="4232"/>
    <lineage>
        <taxon>Eukaryota</taxon>
        <taxon>Viridiplantae</taxon>
        <taxon>Streptophyta</taxon>
        <taxon>Embryophyta</taxon>
        <taxon>Tracheophyta</taxon>
        <taxon>Spermatophyta</taxon>
        <taxon>Magnoliopsida</taxon>
        <taxon>eudicotyledons</taxon>
        <taxon>Gunneridae</taxon>
        <taxon>Pentapetalae</taxon>
        <taxon>asterids</taxon>
        <taxon>campanulids</taxon>
        <taxon>Asterales</taxon>
        <taxon>Asteraceae</taxon>
        <taxon>Asteroideae</taxon>
        <taxon>Heliantheae alliance</taxon>
        <taxon>Heliantheae</taxon>
        <taxon>Helianthus</taxon>
    </lineage>
</organism>